<dbReference type="GO" id="GO:0008270">
    <property type="term" value="F:zinc ion binding"/>
    <property type="evidence" value="ECO:0007669"/>
    <property type="project" value="UniProtKB-KW"/>
</dbReference>
<dbReference type="GO" id="GO:0070987">
    <property type="term" value="P:error-free translesion synthesis"/>
    <property type="evidence" value="ECO:0007669"/>
    <property type="project" value="UniProtKB-ARBA"/>
</dbReference>
<dbReference type="RefSeq" id="XP_066077498.1">
    <property type="nucleotide sequence ID" value="XM_066221401.1"/>
</dbReference>
<keyword evidence="4" id="KW-0227">DNA damage</keyword>
<dbReference type="Pfam" id="PF21704">
    <property type="entry name" value="POLH-Rev1_HhH"/>
    <property type="match status" value="1"/>
</dbReference>
<evidence type="ECO:0000256" key="9">
    <source>
        <dbReference type="ARBA" id="ARBA00044975"/>
    </source>
</evidence>
<dbReference type="GO" id="GO:0005634">
    <property type="term" value="C:nucleus"/>
    <property type="evidence" value="ECO:0007669"/>
    <property type="project" value="UniProtKB-SubCell"/>
</dbReference>
<evidence type="ECO:0000256" key="3">
    <source>
        <dbReference type="ARBA" id="ARBA00022723"/>
    </source>
</evidence>
<dbReference type="FunFam" id="1.10.150.20:FF:000014">
    <property type="entry name" value="Polymerase (DNA directed), eta"/>
    <property type="match status" value="1"/>
</dbReference>
<dbReference type="GO" id="GO:0042276">
    <property type="term" value="P:error-prone translesion synthesis"/>
    <property type="evidence" value="ECO:0007669"/>
    <property type="project" value="TreeGrafter"/>
</dbReference>
<dbReference type="PANTHER" id="PTHR45873">
    <property type="entry name" value="DNA POLYMERASE ETA"/>
    <property type="match status" value="1"/>
</dbReference>
<dbReference type="GO" id="GO:0035861">
    <property type="term" value="C:site of double-strand break"/>
    <property type="evidence" value="ECO:0007669"/>
    <property type="project" value="TreeGrafter"/>
</dbReference>
<dbReference type="SUPFAM" id="SSF100879">
    <property type="entry name" value="Lesion bypass DNA polymerase (Y-family), little finger domain"/>
    <property type="match status" value="1"/>
</dbReference>
<evidence type="ECO:0000259" key="11">
    <source>
        <dbReference type="PROSITE" id="PS50173"/>
    </source>
</evidence>
<feature type="compositionally biased region" description="Low complexity" evidence="10">
    <location>
        <begin position="561"/>
        <end position="582"/>
    </location>
</feature>
<keyword evidence="8" id="KW-0539">Nucleus</keyword>
<sequence>MSFLSGPSKRSERSNDNGPVTYRHLLSPQSMTVFNPLRTIAHCDIDAAYAQFEQIRLGLPDDVPLICAQWQSIIAVNYPARKYGIKRFTTLDEARKMCPELIVQHVATYRNGESEAGYWGEVDPQTHKVSLDPYRRESLKILAIFKEMVPKGEIEKASIDEAFLDLTPMVIEKLLTLYPYLATIPDDAPDGIDSVLPPPPPINWLKAGNVFPINGITKSDEKETGQQELPSSQDFGDQEEQRSEDGLEDGDNLLRKQQNKDTWEDWALCVGAEIMKDTRDEIFRLLHYTCSAGIAHNKAMAKLCSAWKKPNNQTVLRAGATAAFLRDRDFTDIRTLGGKLGNAIATEYGAKTVGDMLLVPLEEMQSRFGEESIWVYNLLRGIDHTEVKGRVATKSMLASKNVRPNVRTPEQGHHWLSVLSGELNVRLREAREVAPGLWPKTLVLGTRQGIDPSRSRQTPFPFTRNLSTEYILKFARKLWEEATAPMKNGNMKLNNIALSFTGLERLEGGQQGIENFFAQPKLPIPSSNTVTIPEDITRPPLLQSNSSSSSSTIPTIANLAKRPLSPTRTPSSSSLASSLGPSPKKPRLPTLHTGKTKKVGLDAFLTKKSEMTAVKREESPSLVARAQTPTPLPIPAAANIQVVIDDEDEEEEFLEVSNDKAGPSNPSKPIQVREEESEKGTWTCPKCNETLSEPENSSEDRLSALKAMKQEHEDWHFALSLQNGGSSSSSSAVTTNRNDLGKGNKSTGPSKIKKKKPEGIKAFFKPK</sequence>
<comment type="subcellular location">
    <subcellularLocation>
        <location evidence="1">Nucleus</location>
    </subcellularLocation>
</comment>
<dbReference type="InterPro" id="IPR017961">
    <property type="entry name" value="DNA_pol_Y-fam_little_finger"/>
</dbReference>
<dbReference type="GO" id="GO:0003887">
    <property type="term" value="F:DNA-directed DNA polymerase activity"/>
    <property type="evidence" value="ECO:0007669"/>
    <property type="project" value="TreeGrafter"/>
</dbReference>
<dbReference type="Pfam" id="PF11799">
    <property type="entry name" value="IMS_C"/>
    <property type="match status" value="1"/>
</dbReference>
<evidence type="ECO:0000256" key="4">
    <source>
        <dbReference type="ARBA" id="ARBA00022763"/>
    </source>
</evidence>
<dbReference type="PANTHER" id="PTHR45873:SF1">
    <property type="entry name" value="DNA POLYMERASE ETA"/>
    <property type="match status" value="1"/>
</dbReference>
<evidence type="ECO:0000256" key="7">
    <source>
        <dbReference type="ARBA" id="ARBA00023204"/>
    </source>
</evidence>
<dbReference type="CDD" id="cd01702">
    <property type="entry name" value="PolY_Pol_eta"/>
    <property type="match status" value="1"/>
</dbReference>
<proteinExistence type="predicted"/>
<dbReference type="SUPFAM" id="SSF56672">
    <property type="entry name" value="DNA/RNA polymerases"/>
    <property type="match status" value="1"/>
</dbReference>
<evidence type="ECO:0000256" key="5">
    <source>
        <dbReference type="ARBA" id="ARBA00022771"/>
    </source>
</evidence>
<feature type="region of interest" description="Disordered" evidence="10">
    <location>
        <begin position="216"/>
        <end position="251"/>
    </location>
</feature>
<dbReference type="PROSITE" id="PS50173">
    <property type="entry name" value="UMUC"/>
    <property type="match status" value="1"/>
</dbReference>
<feature type="compositionally biased region" description="Polar residues" evidence="10">
    <location>
        <begin position="226"/>
        <end position="235"/>
    </location>
</feature>
<dbReference type="AlphaFoldDB" id="A0AAX4K1M0"/>
<evidence type="ECO:0000256" key="2">
    <source>
        <dbReference type="ARBA" id="ARBA00022679"/>
    </source>
</evidence>
<feature type="region of interest" description="Disordered" evidence="10">
    <location>
        <begin position="1"/>
        <end position="21"/>
    </location>
</feature>
<dbReference type="Gene3D" id="3.30.70.270">
    <property type="match status" value="1"/>
</dbReference>
<keyword evidence="5" id="KW-0863">Zinc-finger</keyword>
<dbReference type="GeneID" id="91096342"/>
<keyword evidence="14" id="KW-1185">Reference proteome</keyword>
<dbReference type="GO" id="GO:0007064">
    <property type="term" value="P:mitotic sister chromatid cohesion"/>
    <property type="evidence" value="ECO:0007669"/>
    <property type="project" value="UniProtKB-ARBA"/>
</dbReference>
<evidence type="ECO:0000256" key="8">
    <source>
        <dbReference type="ARBA" id="ARBA00023242"/>
    </source>
</evidence>
<keyword evidence="7" id="KW-0234">DNA repair</keyword>
<feature type="region of interest" description="Disordered" evidence="10">
    <location>
        <begin position="528"/>
        <end position="596"/>
    </location>
</feature>
<dbReference type="EMBL" id="CP144104">
    <property type="protein sequence ID" value="WWC90735.1"/>
    <property type="molecule type" value="Genomic_DNA"/>
</dbReference>
<feature type="domain" description="UmuC" evidence="11">
    <location>
        <begin position="40"/>
        <end position="337"/>
    </location>
</feature>
<feature type="region of interest" description="Disordered" evidence="10">
    <location>
        <begin position="720"/>
        <end position="767"/>
    </location>
</feature>
<gene>
    <name evidence="13" type="ORF">L201_005672</name>
</gene>
<dbReference type="FunFam" id="3.40.1170.60:FF:000008">
    <property type="entry name" value="DNA polymerase eta subunit"/>
    <property type="match status" value="1"/>
</dbReference>
<dbReference type="Gene3D" id="3.40.1170.60">
    <property type="match status" value="1"/>
</dbReference>
<dbReference type="Gene3D" id="3.30.1490.100">
    <property type="entry name" value="DNA polymerase, Y-family, little finger domain"/>
    <property type="match status" value="1"/>
</dbReference>
<dbReference type="GO" id="GO:0005657">
    <property type="term" value="C:replication fork"/>
    <property type="evidence" value="ECO:0007669"/>
    <property type="project" value="UniProtKB-ARBA"/>
</dbReference>
<evidence type="ECO:0000313" key="13">
    <source>
        <dbReference type="EMBL" id="WWC90735.1"/>
    </source>
</evidence>
<keyword evidence="2" id="KW-0808">Transferase</keyword>
<dbReference type="InterPro" id="IPR052230">
    <property type="entry name" value="DNA_polymerase_eta"/>
</dbReference>
<organism evidence="13 14">
    <name type="scientific">Kwoniella dendrophila CBS 6074</name>
    <dbReference type="NCBI Taxonomy" id="1295534"/>
    <lineage>
        <taxon>Eukaryota</taxon>
        <taxon>Fungi</taxon>
        <taxon>Dikarya</taxon>
        <taxon>Basidiomycota</taxon>
        <taxon>Agaricomycotina</taxon>
        <taxon>Tremellomycetes</taxon>
        <taxon>Tremellales</taxon>
        <taxon>Cryptococcaceae</taxon>
        <taxon>Kwoniella</taxon>
    </lineage>
</organism>
<dbReference type="InterPro" id="IPR043128">
    <property type="entry name" value="Rev_trsase/Diguanyl_cyclase"/>
</dbReference>
<evidence type="ECO:0000256" key="6">
    <source>
        <dbReference type="ARBA" id="ARBA00022833"/>
    </source>
</evidence>
<dbReference type="InterPro" id="IPR043502">
    <property type="entry name" value="DNA/RNA_pol_sf"/>
</dbReference>
<dbReference type="PROSITE" id="PS51907">
    <property type="entry name" value="ZF_UBZ3"/>
    <property type="match status" value="1"/>
</dbReference>
<dbReference type="Proteomes" id="UP001355207">
    <property type="component" value="Chromosome 7"/>
</dbReference>
<keyword evidence="6" id="KW-0862">Zinc</keyword>
<dbReference type="PIRSF" id="PIRSF036603">
    <property type="entry name" value="DPol_eta"/>
    <property type="match status" value="1"/>
</dbReference>
<feature type="domain" description="UBZ3-type" evidence="12">
    <location>
        <begin position="677"/>
        <end position="724"/>
    </location>
</feature>
<dbReference type="InterPro" id="IPR036775">
    <property type="entry name" value="DNA_pol_Y-fam_lit_finger_sf"/>
</dbReference>
<evidence type="ECO:0000256" key="10">
    <source>
        <dbReference type="SAM" id="MobiDB-lite"/>
    </source>
</evidence>
<keyword evidence="3" id="KW-0479">Metal-binding</keyword>
<evidence type="ECO:0000313" key="14">
    <source>
        <dbReference type="Proteomes" id="UP001355207"/>
    </source>
</evidence>
<dbReference type="GO" id="GO:0003684">
    <property type="term" value="F:damaged DNA binding"/>
    <property type="evidence" value="ECO:0007669"/>
    <property type="project" value="InterPro"/>
</dbReference>
<feature type="region of interest" description="Disordered" evidence="10">
    <location>
        <begin position="655"/>
        <end position="701"/>
    </location>
</feature>
<dbReference type="Gene3D" id="1.10.150.20">
    <property type="entry name" value="5' to 3' exonuclease, C-terminal subdomain"/>
    <property type="match status" value="1"/>
</dbReference>
<dbReference type="Pfam" id="PF00817">
    <property type="entry name" value="IMS"/>
    <property type="match status" value="1"/>
</dbReference>
<dbReference type="InterPro" id="IPR041298">
    <property type="entry name" value="UBZ3"/>
</dbReference>
<dbReference type="GO" id="GO:0006281">
    <property type="term" value="P:DNA repair"/>
    <property type="evidence" value="ECO:0007669"/>
    <property type="project" value="UniProtKB-KW"/>
</dbReference>
<evidence type="ECO:0000256" key="1">
    <source>
        <dbReference type="ARBA" id="ARBA00004123"/>
    </source>
</evidence>
<name>A0AAX4K1M0_9TREE</name>
<dbReference type="GO" id="GO:0009314">
    <property type="term" value="P:response to radiation"/>
    <property type="evidence" value="ECO:0007669"/>
    <property type="project" value="TreeGrafter"/>
</dbReference>
<protein>
    <recommendedName>
        <fullName evidence="9">DNA polymerase eta</fullName>
    </recommendedName>
</protein>
<dbReference type="InterPro" id="IPR001126">
    <property type="entry name" value="UmuC"/>
</dbReference>
<evidence type="ECO:0000259" key="12">
    <source>
        <dbReference type="PROSITE" id="PS51907"/>
    </source>
</evidence>
<accession>A0AAX4K1M0</accession>
<reference evidence="13 14" key="1">
    <citation type="submission" date="2024-01" db="EMBL/GenBank/DDBJ databases">
        <title>Comparative genomics of Cryptococcus and Kwoniella reveals pathogenesis evolution and contrasting modes of karyotype evolution via chromosome fusion or intercentromeric recombination.</title>
        <authorList>
            <person name="Coelho M.A."/>
            <person name="David-Palma M."/>
            <person name="Shea T."/>
            <person name="Bowers K."/>
            <person name="McGinley-Smith S."/>
            <person name="Mohammad A.W."/>
            <person name="Gnirke A."/>
            <person name="Yurkov A.M."/>
            <person name="Nowrousian M."/>
            <person name="Sun S."/>
            <person name="Cuomo C.A."/>
            <person name="Heitman J."/>
        </authorList>
    </citation>
    <scope>NUCLEOTIDE SEQUENCE [LARGE SCALE GENOMIC DNA]</scope>
    <source>
        <strain evidence="13 14">CBS 6074</strain>
    </source>
</reference>